<evidence type="ECO:0000313" key="8">
    <source>
        <dbReference type="Proteomes" id="UP001065174"/>
    </source>
</evidence>
<gene>
    <name evidence="7" type="ORF">N6H18_00225</name>
</gene>
<comment type="similarity">
    <text evidence="5">Belongs to the Rap family.</text>
</comment>
<dbReference type="RefSeq" id="WP_262309835.1">
    <property type="nucleotide sequence ID" value="NZ_CP106679.1"/>
</dbReference>
<dbReference type="PANTHER" id="PTHR46630">
    <property type="entry name" value="TETRATRICOPEPTIDE REPEAT PROTEIN 29"/>
    <property type="match status" value="1"/>
</dbReference>
<keyword evidence="4 6" id="KW-0802">TPR repeat</keyword>
<dbReference type="PANTHER" id="PTHR46630:SF1">
    <property type="entry name" value="TETRATRICOPEPTIDE REPEAT PROTEIN 29"/>
    <property type="match status" value="1"/>
</dbReference>
<dbReference type="EMBL" id="CP106679">
    <property type="protein sequence ID" value="UXP32400.1"/>
    <property type="molecule type" value="Genomic_DNA"/>
</dbReference>
<organism evidence="7 8">
    <name type="scientific">Reichenbachiella agarivorans</name>
    <dbReference type="NCBI Taxonomy" id="2979464"/>
    <lineage>
        <taxon>Bacteria</taxon>
        <taxon>Pseudomonadati</taxon>
        <taxon>Bacteroidota</taxon>
        <taxon>Cytophagia</taxon>
        <taxon>Cytophagales</taxon>
        <taxon>Reichenbachiellaceae</taxon>
        <taxon>Reichenbachiella</taxon>
    </lineage>
</organism>
<name>A0ABY6CVW6_9BACT</name>
<keyword evidence="3" id="KW-0677">Repeat</keyword>
<evidence type="ECO:0000313" key="7">
    <source>
        <dbReference type="EMBL" id="UXP32400.1"/>
    </source>
</evidence>
<dbReference type="InterPro" id="IPR019734">
    <property type="entry name" value="TPR_rpt"/>
</dbReference>
<accession>A0ABY6CVW6</accession>
<evidence type="ECO:0000256" key="1">
    <source>
        <dbReference type="ARBA" id="ARBA00004496"/>
    </source>
</evidence>
<dbReference type="SMART" id="SM00028">
    <property type="entry name" value="TPR"/>
    <property type="match status" value="6"/>
</dbReference>
<proteinExistence type="inferred from homology"/>
<evidence type="ECO:0000256" key="4">
    <source>
        <dbReference type="ARBA" id="ARBA00022803"/>
    </source>
</evidence>
<reference evidence="7" key="1">
    <citation type="submission" date="2022-09" db="EMBL/GenBank/DDBJ databases">
        <title>Comparative genomics and taxonomic characterization of three novel marine species of genus Reichenbachiella exhibiting antioxidant and polysaccharide degradation activities.</title>
        <authorList>
            <person name="Muhammad N."/>
            <person name="Lee Y.-J."/>
            <person name="Ko J."/>
            <person name="Kim S.-G."/>
        </authorList>
    </citation>
    <scope>NUCLEOTIDE SEQUENCE</scope>
    <source>
        <strain evidence="7">BKB1-1</strain>
    </source>
</reference>
<sequence length="352" mass="40904">MKKKIGLFSLLFLMGSIACIYFFRGKTGSLPIDLKESSNRMIGGQYDSAIFYAKKIIANSNSAYNQLYAFSIIGYSWFEQGELDSALFYYSKALTFESTTNPGLKASSLNMIGLILQEKQTHDKSIKYFRESISLYETINSKQLPIVYYNLAYNQSQTNNIECIESYYKALEYASDFKDLKYEAYCLSDLGNLMLETKNYNSAIEYFLASLDNEYAKNHPRRKAVALQGLGESEFYTRDYSSAKVHALEALKLKMENGYEEFLFTSYLLLGRIYRETNELEEAENNFKRAIIYYPYNERNKKNVAVFKELGDVELQLGKLKQSEYYNQIHFEELERQLDERKQAHNLKIIAI</sequence>
<keyword evidence="8" id="KW-1185">Reference proteome</keyword>
<dbReference type="InterPro" id="IPR051476">
    <property type="entry name" value="Bac_ResReg_Asp_Phosphatase"/>
</dbReference>
<evidence type="ECO:0000256" key="6">
    <source>
        <dbReference type="PROSITE-ProRule" id="PRU00339"/>
    </source>
</evidence>
<protein>
    <submittedName>
        <fullName evidence="7">Tetratricopeptide repeat protein</fullName>
    </submittedName>
</protein>
<dbReference type="Proteomes" id="UP001065174">
    <property type="component" value="Chromosome"/>
</dbReference>
<feature type="repeat" description="TPR" evidence="6">
    <location>
        <begin position="264"/>
        <end position="297"/>
    </location>
</feature>
<dbReference type="PROSITE" id="PS50005">
    <property type="entry name" value="TPR"/>
    <property type="match status" value="2"/>
</dbReference>
<dbReference type="PROSITE" id="PS51257">
    <property type="entry name" value="PROKAR_LIPOPROTEIN"/>
    <property type="match status" value="1"/>
</dbReference>
<comment type="subcellular location">
    <subcellularLocation>
        <location evidence="1">Cytoplasm</location>
    </subcellularLocation>
</comment>
<feature type="repeat" description="TPR" evidence="6">
    <location>
        <begin position="67"/>
        <end position="100"/>
    </location>
</feature>
<keyword evidence="2" id="KW-0963">Cytoplasm</keyword>
<evidence type="ECO:0000256" key="2">
    <source>
        <dbReference type="ARBA" id="ARBA00022490"/>
    </source>
</evidence>
<evidence type="ECO:0000256" key="3">
    <source>
        <dbReference type="ARBA" id="ARBA00022737"/>
    </source>
</evidence>
<dbReference type="InterPro" id="IPR011990">
    <property type="entry name" value="TPR-like_helical_dom_sf"/>
</dbReference>
<dbReference type="Gene3D" id="1.25.40.10">
    <property type="entry name" value="Tetratricopeptide repeat domain"/>
    <property type="match status" value="3"/>
</dbReference>
<evidence type="ECO:0000256" key="5">
    <source>
        <dbReference type="ARBA" id="ARBA00038253"/>
    </source>
</evidence>
<dbReference type="Pfam" id="PF13181">
    <property type="entry name" value="TPR_8"/>
    <property type="match status" value="2"/>
</dbReference>
<dbReference type="SUPFAM" id="SSF48452">
    <property type="entry name" value="TPR-like"/>
    <property type="match status" value="2"/>
</dbReference>